<dbReference type="STRING" id="1182545.A0A072P2V5"/>
<evidence type="ECO:0000256" key="2">
    <source>
        <dbReference type="ARBA" id="ARBA00022723"/>
    </source>
</evidence>
<proteinExistence type="predicted"/>
<dbReference type="GO" id="GO:0008270">
    <property type="term" value="F:zinc ion binding"/>
    <property type="evidence" value="ECO:0007669"/>
    <property type="project" value="UniProtKB-KW"/>
</dbReference>
<evidence type="ECO:0000256" key="4">
    <source>
        <dbReference type="ARBA" id="ARBA00022771"/>
    </source>
</evidence>
<reference evidence="7 8" key="1">
    <citation type="submission" date="2013-03" db="EMBL/GenBank/DDBJ databases">
        <title>The Genome Sequence of Exophiala aquamarina CBS 119918.</title>
        <authorList>
            <consortium name="The Broad Institute Genomics Platform"/>
            <person name="Cuomo C."/>
            <person name="de Hoog S."/>
            <person name="Gorbushina A."/>
            <person name="Walker B."/>
            <person name="Young S.K."/>
            <person name="Zeng Q."/>
            <person name="Gargeya S."/>
            <person name="Fitzgerald M."/>
            <person name="Haas B."/>
            <person name="Abouelleil A."/>
            <person name="Allen A.W."/>
            <person name="Alvarado L."/>
            <person name="Arachchi H.M."/>
            <person name="Berlin A.M."/>
            <person name="Chapman S.B."/>
            <person name="Gainer-Dewar J."/>
            <person name="Goldberg J."/>
            <person name="Griggs A."/>
            <person name="Gujja S."/>
            <person name="Hansen M."/>
            <person name="Howarth C."/>
            <person name="Imamovic A."/>
            <person name="Ireland A."/>
            <person name="Larimer J."/>
            <person name="McCowan C."/>
            <person name="Murphy C."/>
            <person name="Pearson M."/>
            <person name="Poon T.W."/>
            <person name="Priest M."/>
            <person name="Roberts A."/>
            <person name="Saif S."/>
            <person name="Shea T."/>
            <person name="Sisk P."/>
            <person name="Sykes S."/>
            <person name="Wortman J."/>
            <person name="Nusbaum C."/>
            <person name="Birren B."/>
        </authorList>
    </citation>
    <scope>NUCLEOTIDE SEQUENCE [LARGE SCALE GENOMIC DNA]</scope>
    <source>
        <strain evidence="7 8">CBS 119918</strain>
    </source>
</reference>
<dbReference type="OrthoDB" id="654211at2759"/>
<organism evidence="7 8">
    <name type="scientific">Exophiala aquamarina CBS 119918</name>
    <dbReference type="NCBI Taxonomy" id="1182545"/>
    <lineage>
        <taxon>Eukaryota</taxon>
        <taxon>Fungi</taxon>
        <taxon>Dikarya</taxon>
        <taxon>Ascomycota</taxon>
        <taxon>Pezizomycotina</taxon>
        <taxon>Eurotiomycetes</taxon>
        <taxon>Chaetothyriomycetidae</taxon>
        <taxon>Chaetothyriales</taxon>
        <taxon>Herpotrichiellaceae</taxon>
        <taxon>Exophiala</taxon>
    </lineage>
</organism>
<keyword evidence="6" id="KW-0539">Nucleus</keyword>
<evidence type="ECO:0000313" key="7">
    <source>
        <dbReference type="EMBL" id="KEF54032.1"/>
    </source>
</evidence>
<dbReference type="RefSeq" id="XP_013256622.1">
    <property type="nucleotide sequence ID" value="XM_013401168.1"/>
</dbReference>
<comment type="subcellular location">
    <subcellularLocation>
        <location evidence="1">Nucleus</location>
    </subcellularLocation>
</comment>
<dbReference type="GO" id="GO:0000785">
    <property type="term" value="C:chromatin"/>
    <property type="evidence" value="ECO:0007669"/>
    <property type="project" value="TreeGrafter"/>
</dbReference>
<dbReference type="Proteomes" id="UP000027920">
    <property type="component" value="Unassembled WGS sequence"/>
</dbReference>
<evidence type="ECO:0000256" key="6">
    <source>
        <dbReference type="ARBA" id="ARBA00023242"/>
    </source>
</evidence>
<keyword evidence="3" id="KW-0677">Repeat</keyword>
<dbReference type="GO" id="GO:0000981">
    <property type="term" value="F:DNA-binding transcription factor activity, RNA polymerase II-specific"/>
    <property type="evidence" value="ECO:0007669"/>
    <property type="project" value="InterPro"/>
</dbReference>
<dbReference type="AlphaFoldDB" id="A0A072P2V5"/>
<dbReference type="HOGENOM" id="CLU_1073753_0_0_1"/>
<accession>A0A072P2V5</accession>
<comment type="caution">
    <text evidence="7">The sequence shown here is derived from an EMBL/GenBank/DDBJ whole genome shotgun (WGS) entry which is preliminary data.</text>
</comment>
<dbReference type="PANTHER" id="PTHR40626:SF10">
    <property type="entry name" value="C2H2-TYPE DOMAIN-CONTAINING PROTEIN"/>
    <property type="match status" value="1"/>
</dbReference>
<dbReference type="InterPro" id="IPR051059">
    <property type="entry name" value="VerF-like"/>
</dbReference>
<dbReference type="GO" id="GO:0005634">
    <property type="term" value="C:nucleus"/>
    <property type="evidence" value="ECO:0007669"/>
    <property type="project" value="UniProtKB-SubCell"/>
</dbReference>
<dbReference type="GeneID" id="25284735"/>
<dbReference type="GO" id="GO:0000978">
    <property type="term" value="F:RNA polymerase II cis-regulatory region sequence-specific DNA binding"/>
    <property type="evidence" value="ECO:0007669"/>
    <property type="project" value="InterPro"/>
</dbReference>
<keyword evidence="2" id="KW-0479">Metal-binding</keyword>
<evidence type="ECO:0000256" key="5">
    <source>
        <dbReference type="ARBA" id="ARBA00022833"/>
    </source>
</evidence>
<protein>
    <recommendedName>
        <fullName evidence="9">Transcription factor domain-containing protein</fullName>
    </recommendedName>
</protein>
<gene>
    <name evidence="7" type="ORF">A1O9_09827</name>
</gene>
<keyword evidence="4" id="KW-0863">Zinc-finger</keyword>
<evidence type="ECO:0000256" key="1">
    <source>
        <dbReference type="ARBA" id="ARBA00004123"/>
    </source>
</evidence>
<evidence type="ECO:0008006" key="9">
    <source>
        <dbReference type="Google" id="ProtNLM"/>
    </source>
</evidence>
<dbReference type="PANTHER" id="PTHR40626">
    <property type="entry name" value="MIP31509P"/>
    <property type="match status" value="1"/>
</dbReference>
<sequence length="259" mass="29468">MPSTAASWKATSEAQWRDSPRTVEYYFRDLLSSFFKGSERWQQLNPLRLPLRTWQLSWELTSESTLDPLSSKAPLAFNGIELFRTAYMRLLPNFNPDRGFFLGESHSGGTRNGYLRRSRYLTIAILYAAHALSIPVRLGVELIARTYIPFWSIEHSLCSFDCATLLNIWLKGLVITVHTNGMDGLKKSEKWLLSILTDIIKETSFAQALGDVEGEASRSEQMSKTVVHLWARIFSGAHVYEIDNVVKARFDRLAGLSQD</sequence>
<evidence type="ECO:0000313" key="8">
    <source>
        <dbReference type="Proteomes" id="UP000027920"/>
    </source>
</evidence>
<dbReference type="EMBL" id="AMGV01000011">
    <property type="protein sequence ID" value="KEF54032.1"/>
    <property type="molecule type" value="Genomic_DNA"/>
</dbReference>
<keyword evidence="8" id="KW-1185">Reference proteome</keyword>
<keyword evidence="5" id="KW-0862">Zinc</keyword>
<name>A0A072P2V5_9EURO</name>
<evidence type="ECO:0000256" key="3">
    <source>
        <dbReference type="ARBA" id="ARBA00022737"/>
    </source>
</evidence>
<dbReference type="VEuPathDB" id="FungiDB:A1O9_09827"/>